<proteinExistence type="predicted"/>
<accession>A0A5E7N238</accession>
<dbReference type="OrthoDB" id="282234at2"/>
<dbReference type="AlphaFoldDB" id="A0A5E7N238"/>
<gene>
    <name evidence="1" type="ORF">PS880_04342</name>
</gene>
<evidence type="ECO:0000313" key="1">
    <source>
        <dbReference type="EMBL" id="VVP31081.1"/>
    </source>
</evidence>
<name>A0A5E7N238_PSEFL</name>
<dbReference type="EMBL" id="CABVIH010000023">
    <property type="protein sequence ID" value="VVP31081.1"/>
    <property type="molecule type" value="Genomic_DNA"/>
</dbReference>
<organism evidence="1 2">
    <name type="scientific">Pseudomonas fluorescens</name>
    <dbReference type="NCBI Taxonomy" id="294"/>
    <lineage>
        <taxon>Bacteria</taxon>
        <taxon>Pseudomonadati</taxon>
        <taxon>Pseudomonadota</taxon>
        <taxon>Gammaproteobacteria</taxon>
        <taxon>Pseudomonadales</taxon>
        <taxon>Pseudomonadaceae</taxon>
        <taxon>Pseudomonas</taxon>
    </lineage>
</organism>
<reference evidence="1 2" key="1">
    <citation type="submission" date="2019-09" db="EMBL/GenBank/DDBJ databases">
        <authorList>
            <person name="Chandra G."/>
            <person name="Truman W A."/>
        </authorList>
    </citation>
    <scope>NUCLEOTIDE SEQUENCE [LARGE SCALE GENOMIC DNA]</scope>
    <source>
        <strain evidence="1">PS880</strain>
    </source>
</reference>
<dbReference type="RefSeq" id="WP_150781402.1">
    <property type="nucleotide sequence ID" value="NZ_CABVIH010000023.1"/>
</dbReference>
<sequence>MKFQNAFDRMTAIVESEQCILTGYRQDFYQFDRDHLAKTGTVGGRYVWVLRENGTHLASIGLHPRTTEFVECVLNSFEKVQSYEITLLPDGDADIKSITADKARELIKTCAFEFQGRHIKQKGKLLATVDIHPQYNQGTYGGKVCFTFDDAPSPDTELCFKQIALHLFQERVGTLFACMDEVTFHTHSTR</sequence>
<dbReference type="Proteomes" id="UP000375525">
    <property type="component" value="Unassembled WGS sequence"/>
</dbReference>
<evidence type="ECO:0000313" key="2">
    <source>
        <dbReference type="Proteomes" id="UP000375525"/>
    </source>
</evidence>
<protein>
    <submittedName>
        <fullName evidence="1">Uncharacterized protein</fullName>
    </submittedName>
</protein>